<dbReference type="InterPro" id="IPR001138">
    <property type="entry name" value="Zn2Cys6_DnaBD"/>
</dbReference>
<dbReference type="PANTHER" id="PTHR31001:SF50">
    <property type="entry name" value="ZN(II)2CYS6 TRANSCRIPTION FACTOR (EUROFUNG)"/>
    <property type="match status" value="1"/>
</dbReference>
<dbReference type="GO" id="GO:0006351">
    <property type="term" value="P:DNA-templated transcription"/>
    <property type="evidence" value="ECO:0007669"/>
    <property type="project" value="InterPro"/>
</dbReference>
<dbReference type="InterPro" id="IPR050613">
    <property type="entry name" value="Sec_Metabolite_Reg"/>
</dbReference>
<dbReference type="Pfam" id="PF04082">
    <property type="entry name" value="Fungal_trans"/>
    <property type="match status" value="1"/>
</dbReference>
<dbReference type="EMBL" id="ML978121">
    <property type="protein sequence ID" value="KAF2103639.1"/>
    <property type="molecule type" value="Genomic_DNA"/>
</dbReference>
<accession>A0A9P4IQ36</accession>
<dbReference type="SMART" id="SM00906">
    <property type="entry name" value="Fungal_trans"/>
    <property type="match status" value="1"/>
</dbReference>
<evidence type="ECO:0000259" key="5">
    <source>
        <dbReference type="PROSITE" id="PS50048"/>
    </source>
</evidence>
<protein>
    <recommendedName>
        <fullName evidence="5">Zn(2)-C6 fungal-type domain-containing protein</fullName>
    </recommendedName>
</protein>
<keyword evidence="7" id="KW-1185">Reference proteome</keyword>
<evidence type="ECO:0000256" key="2">
    <source>
        <dbReference type="ARBA" id="ARBA00022723"/>
    </source>
</evidence>
<feature type="region of interest" description="Disordered" evidence="4">
    <location>
        <begin position="86"/>
        <end position="107"/>
    </location>
</feature>
<dbReference type="CDD" id="cd00067">
    <property type="entry name" value="GAL4"/>
    <property type="match status" value="1"/>
</dbReference>
<evidence type="ECO:0000313" key="6">
    <source>
        <dbReference type="EMBL" id="KAF2103639.1"/>
    </source>
</evidence>
<evidence type="ECO:0000313" key="7">
    <source>
        <dbReference type="Proteomes" id="UP000799772"/>
    </source>
</evidence>
<dbReference type="SMART" id="SM00066">
    <property type="entry name" value="GAL4"/>
    <property type="match status" value="1"/>
</dbReference>
<dbReference type="InterPro" id="IPR036864">
    <property type="entry name" value="Zn2-C6_fun-type_DNA-bd_sf"/>
</dbReference>
<gene>
    <name evidence="6" type="ORF">NA57DRAFT_50511</name>
</gene>
<name>A0A9P4IQ36_9PEZI</name>
<evidence type="ECO:0000256" key="3">
    <source>
        <dbReference type="ARBA" id="ARBA00023242"/>
    </source>
</evidence>
<dbReference type="PROSITE" id="PS50048">
    <property type="entry name" value="ZN2_CY6_FUNGAL_2"/>
    <property type="match status" value="1"/>
</dbReference>
<dbReference type="AlphaFoldDB" id="A0A9P4IQ36"/>
<proteinExistence type="predicted"/>
<evidence type="ECO:0000256" key="4">
    <source>
        <dbReference type="SAM" id="MobiDB-lite"/>
    </source>
</evidence>
<feature type="region of interest" description="Disordered" evidence="4">
    <location>
        <begin position="23"/>
        <end position="48"/>
    </location>
</feature>
<feature type="region of interest" description="Disordered" evidence="4">
    <location>
        <begin position="162"/>
        <end position="186"/>
    </location>
</feature>
<dbReference type="Pfam" id="PF00172">
    <property type="entry name" value="Zn_clus"/>
    <property type="match status" value="1"/>
</dbReference>
<dbReference type="GO" id="GO:0008270">
    <property type="term" value="F:zinc ion binding"/>
    <property type="evidence" value="ECO:0007669"/>
    <property type="project" value="InterPro"/>
</dbReference>
<dbReference type="GO" id="GO:0005634">
    <property type="term" value="C:nucleus"/>
    <property type="evidence" value="ECO:0007669"/>
    <property type="project" value="UniProtKB-SubCell"/>
</dbReference>
<dbReference type="OrthoDB" id="3989227at2759"/>
<dbReference type="SUPFAM" id="SSF57701">
    <property type="entry name" value="Zn2/Cys6 DNA-binding domain"/>
    <property type="match status" value="1"/>
</dbReference>
<comment type="subcellular location">
    <subcellularLocation>
        <location evidence="1">Nucleus</location>
    </subcellularLocation>
</comment>
<dbReference type="Gene3D" id="4.10.240.10">
    <property type="entry name" value="Zn(2)-C6 fungal-type DNA-binding domain"/>
    <property type="match status" value="1"/>
</dbReference>
<feature type="compositionally biased region" description="Basic and acidic residues" evidence="4">
    <location>
        <begin position="162"/>
        <end position="182"/>
    </location>
</feature>
<dbReference type="PROSITE" id="PS00463">
    <property type="entry name" value="ZN2_CY6_FUNGAL_1"/>
    <property type="match status" value="1"/>
</dbReference>
<dbReference type="GO" id="GO:0000981">
    <property type="term" value="F:DNA-binding transcription factor activity, RNA polymerase II-specific"/>
    <property type="evidence" value="ECO:0007669"/>
    <property type="project" value="InterPro"/>
</dbReference>
<organism evidence="6 7">
    <name type="scientific">Rhizodiscina lignyota</name>
    <dbReference type="NCBI Taxonomy" id="1504668"/>
    <lineage>
        <taxon>Eukaryota</taxon>
        <taxon>Fungi</taxon>
        <taxon>Dikarya</taxon>
        <taxon>Ascomycota</taxon>
        <taxon>Pezizomycotina</taxon>
        <taxon>Dothideomycetes</taxon>
        <taxon>Pleosporomycetidae</taxon>
        <taxon>Aulographales</taxon>
        <taxon>Rhizodiscinaceae</taxon>
        <taxon>Rhizodiscina</taxon>
    </lineage>
</organism>
<keyword evidence="3" id="KW-0539">Nucleus</keyword>
<dbReference type="Proteomes" id="UP000799772">
    <property type="component" value="Unassembled WGS sequence"/>
</dbReference>
<feature type="domain" description="Zn(2)-C6 fungal-type" evidence="5">
    <location>
        <begin position="56"/>
        <end position="85"/>
    </location>
</feature>
<sequence>MTGDPSRDPVSYAGARTLSHFAPISNSSNEAQTSSSVNNVSTTAPLEHGPRPTLLSCITCRRRKVKCDKKQPCIHCTKMGIECVYPASGRKPRRPRRPQDRTGSNEEDLMRRLKKLEEAIANIGATTREEQSREYADQKEEIALHDSENEIASDDFRTAQRIEGKRQEEQSEGIEQRNDNPHRLTGSNLRGLEVEFGRLVVDAGRSRYVNPSFWASLDDEVEDIRGILDEEPGINDDVRDICSPDPSVDSLSSPQSYFLGSGHKAADLLSLHPRPEHIMTCWEVFKDRVDPLIKILHIPTIEPVILKVHDSLEQSRRNLTRIRLDQIQHGIDALMFVIYYSAITAMSPDEVQQSFGEEKLCLILRYRSGFEQALTGADFLHSNELIFLQAYTIFLICRNDDARISWILTGLVVRMAQTLGLHRDGSHFELNPFEIEMRRRLWWQIRILDSRASDDHGSDSITGQFDTRMPLNLNDEDISPEMISFPKSKVGCTETTFGLIRFEVIALLRKIQEVPVESRTLVPLEKKESWIKECYAMIDERYIKHFDMSKPLCWYMVTVLKLMRGKMVLMIYHPCLRQACSERVTQEIKDKLFFTSLDVLESGLAVANRGQTRKWNWLFHTYIQWHAIAFLLNELCVRTWGEHVERAWNAIEYSRTYGAEYANGKLKSHLWRPLRRLLAKARAAREVQLQKKKEATIQAIYSEGSNAEHSTDLGVVGNAAGIDFQTLANMTSLHTDAVDPLSISSSQSHANGPFTSVTSDCPRSQPLSDFPLNLPLSEPVDSSGIDLNMGFDWLFSDAAVQTSPGSSNHDVLMPDGNVDWEKWDQMVAQVGAAEREALMGKLENDRRSVPDEAARPCPSSVAENANSQLRLWY</sequence>
<evidence type="ECO:0000256" key="1">
    <source>
        <dbReference type="ARBA" id="ARBA00004123"/>
    </source>
</evidence>
<keyword evidence="2" id="KW-0479">Metal-binding</keyword>
<dbReference type="CDD" id="cd12148">
    <property type="entry name" value="fungal_TF_MHR"/>
    <property type="match status" value="1"/>
</dbReference>
<dbReference type="PANTHER" id="PTHR31001">
    <property type="entry name" value="UNCHARACTERIZED TRANSCRIPTIONAL REGULATORY PROTEIN"/>
    <property type="match status" value="1"/>
</dbReference>
<comment type="caution">
    <text evidence="6">The sequence shown here is derived from an EMBL/GenBank/DDBJ whole genome shotgun (WGS) entry which is preliminary data.</text>
</comment>
<feature type="compositionally biased region" description="Low complexity" evidence="4">
    <location>
        <begin position="25"/>
        <end position="43"/>
    </location>
</feature>
<reference evidence="6" key="1">
    <citation type="journal article" date="2020" name="Stud. Mycol.">
        <title>101 Dothideomycetes genomes: a test case for predicting lifestyles and emergence of pathogens.</title>
        <authorList>
            <person name="Haridas S."/>
            <person name="Albert R."/>
            <person name="Binder M."/>
            <person name="Bloem J."/>
            <person name="Labutti K."/>
            <person name="Salamov A."/>
            <person name="Andreopoulos B."/>
            <person name="Baker S."/>
            <person name="Barry K."/>
            <person name="Bills G."/>
            <person name="Bluhm B."/>
            <person name="Cannon C."/>
            <person name="Castanera R."/>
            <person name="Culley D."/>
            <person name="Daum C."/>
            <person name="Ezra D."/>
            <person name="Gonzalez J."/>
            <person name="Henrissat B."/>
            <person name="Kuo A."/>
            <person name="Liang C."/>
            <person name="Lipzen A."/>
            <person name="Lutzoni F."/>
            <person name="Magnuson J."/>
            <person name="Mondo S."/>
            <person name="Nolan M."/>
            <person name="Ohm R."/>
            <person name="Pangilinan J."/>
            <person name="Park H.-J."/>
            <person name="Ramirez L."/>
            <person name="Alfaro M."/>
            <person name="Sun H."/>
            <person name="Tritt A."/>
            <person name="Yoshinaga Y."/>
            <person name="Zwiers L.-H."/>
            <person name="Turgeon B."/>
            <person name="Goodwin S."/>
            <person name="Spatafora J."/>
            <person name="Crous P."/>
            <person name="Grigoriev I."/>
        </authorList>
    </citation>
    <scope>NUCLEOTIDE SEQUENCE</scope>
    <source>
        <strain evidence="6">CBS 133067</strain>
    </source>
</reference>
<dbReference type="InterPro" id="IPR007219">
    <property type="entry name" value="XnlR_reg_dom"/>
</dbReference>
<dbReference type="GO" id="GO:0003677">
    <property type="term" value="F:DNA binding"/>
    <property type="evidence" value="ECO:0007669"/>
    <property type="project" value="InterPro"/>
</dbReference>
<feature type="compositionally biased region" description="Basic and acidic residues" evidence="4">
    <location>
        <begin position="97"/>
        <end position="107"/>
    </location>
</feature>